<comment type="caution">
    <text evidence="1">The sequence shown here is derived from an EMBL/GenBank/DDBJ whole genome shotgun (WGS) entry which is preliminary data.</text>
</comment>
<accession>A0ABX9DV97</accession>
<reference evidence="1 2" key="1">
    <citation type="submission" date="2018-06" db="EMBL/GenBank/DDBJ databases">
        <title>Genomic Encyclopedia of Type Strains, Phase IV (KMG-IV): sequencing the most valuable type-strain genomes for metagenomic binning, comparative biology and taxonomic classification.</title>
        <authorList>
            <person name="Goeker M."/>
        </authorList>
    </citation>
    <scope>NUCLEOTIDE SEQUENCE [LARGE SCALE GENOMIC DNA]</scope>
    <source>
        <strain evidence="1 2">DSM 45479</strain>
    </source>
</reference>
<sequence length="194" mass="20458">MGPDLESADDGYEPCGVEQIAQDEARLRQDADSGLGASWGLRALGHHLRSEPELVERTLQSVVTHADPRIVVSAASILARVLLDGVPLDQLVSPVAVPIVFAIPDEVDADDRAAWQENVKVASAFVSAHAARDAGAIRRAASLLGGPGAFEVLVVLVDSAARKLERHAAWFGEALRSAEPSRDAAPSLADTDES</sequence>
<evidence type="ECO:0008006" key="3">
    <source>
        <dbReference type="Google" id="ProtNLM"/>
    </source>
</evidence>
<organism evidence="1 2">
    <name type="scientific">Lentzea atacamensis</name>
    <dbReference type="NCBI Taxonomy" id="531938"/>
    <lineage>
        <taxon>Bacteria</taxon>
        <taxon>Bacillati</taxon>
        <taxon>Actinomycetota</taxon>
        <taxon>Actinomycetes</taxon>
        <taxon>Pseudonocardiales</taxon>
        <taxon>Pseudonocardiaceae</taxon>
        <taxon>Lentzea</taxon>
    </lineage>
</organism>
<evidence type="ECO:0000313" key="2">
    <source>
        <dbReference type="Proteomes" id="UP000248714"/>
    </source>
</evidence>
<dbReference type="RefSeq" id="WP_112232364.1">
    <property type="nucleotide sequence ID" value="NZ_QLTT01000016.1"/>
</dbReference>
<proteinExistence type="predicted"/>
<keyword evidence="2" id="KW-1185">Reference proteome</keyword>
<evidence type="ECO:0000313" key="1">
    <source>
        <dbReference type="EMBL" id="RAS59002.1"/>
    </source>
</evidence>
<name>A0ABX9DV97_9PSEU</name>
<dbReference type="EMBL" id="QLTT01000016">
    <property type="protein sequence ID" value="RAS59002.1"/>
    <property type="molecule type" value="Genomic_DNA"/>
</dbReference>
<gene>
    <name evidence="1" type="ORF">C8D87_11655</name>
</gene>
<protein>
    <recommendedName>
        <fullName evidence="3">HEAT repeat-containing protein</fullName>
    </recommendedName>
</protein>
<dbReference type="Proteomes" id="UP000248714">
    <property type="component" value="Unassembled WGS sequence"/>
</dbReference>